<accession>W9W7Q2</accession>
<feature type="compositionally biased region" description="Polar residues" evidence="1">
    <location>
        <begin position="409"/>
        <end position="423"/>
    </location>
</feature>
<evidence type="ECO:0000313" key="4">
    <source>
        <dbReference type="Proteomes" id="UP000019473"/>
    </source>
</evidence>
<feature type="transmembrane region" description="Helical" evidence="2">
    <location>
        <begin position="178"/>
        <end position="198"/>
    </location>
</feature>
<dbReference type="RefSeq" id="XP_007756914.1">
    <property type="nucleotide sequence ID" value="XM_007758724.1"/>
</dbReference>
<dbReference type="OrthoDB" id="1937642at2759"/>
<dbReference type="HOGENOM" id="CLU_034489_0_0_1"/>
<keyword evidence="2" id="KW-0812">Transmembrane</keyword>
<keyword evidence="2" id="KW-0472">Membrane</keyword>
<dbReference type="VEuPathDB" id="FungiDB:A1O7_04714"/>
<comment type="caution">
    <text evidence="3">The sequence shown here is derived from an EMBL/GenBank/DDBJ whole genome shotgun (WGS) entry which is preliminary data.</text>
</comment>
<protein>
    <submittedName>
        <fullName evidence="3">Uncharacterized protein</fullName>
    </submittedName>
</protein>
<evidence type="ECO:0000256" key="1">
    <source>
        <dbReference type="SAM" id="MobiDB-lite"/>
    </source>
</evidence>
<dbReference type="Proteomes" id="UP000019473">
    <property type="component" value="Unassembled WGS sequence"/>
</dbReference>
<dbReference type="eggNOG" id="ENOG502SH7B">
    <property type="taxonomic scope" value="Eukaryota"/>
</dbReference>
<feature type="region of interest" description="Disordered" evidence="1">
    <location>
        <begin position="390"/>
        <end position="431"/>
    </location>
</feature>
<keyword evidence="2" id="KW-1133">Transmembrane helix</keyword>
<dbReference type="EMBL" id="AMGW01000003">
    <property type="protein sequence ID" value="EXJ60561.1"/>
    <property type="molecule type" value="Genomic_DNA"/>
</dbReference>
<evidence type="ECO:0000313" key="3">
    <source>
        <dbReference type="EMBL" id="EXJ60561.1"/>
    </source>
</evidence>
<dbReference type="STRING" id="1182544.W9W7Q2"/>
<keyword evidence="4" id="KW-1185">Reference proteome</keyword>
<proteinExistence type="predicted"/>
<gene>
    <name evidence="3" type="ORF">A1O7_04714</name>
</gene>
<feature type="transmembrane region" description="Helical" evidence="2">
    <location>
        <begin position="204"/>
        <end position="224"/>
    </location>
</feature>
<dbReference type="GeneID" id="19179299"/>
<name>W9W7Q2_9EURO</name>
<feature type="transmembrane region" description="Helical" evidence="2">
    <location>
        <begin position="287"/>
        <end position="305"/>
    </location>
</feature>
<dbReference type="AlphaFoldDB" id="W9W7Q2"/>
<organism evidence="3 4">
    <name type="scientific">Cladophialophora yegresii CBS 114405</name>
    <dbReference type="NCBI Taxonomy" id="1182544"/>
    <lineage>
        <taxon>Eukaryota</taxon>
        <taxon>Fungi</taxon>
        <taxon>Dikarya</taxon>
        <taxon>Ascomycota</taxon>
        <taxon>Pezizomycotina</taxon>
        <taxon>Eurotiomycetes</taxon>
        <taxon>Chaetothyriomycetidae</taxon>
        <taxon>Chaetothyriales</taxon>
        <taxon>Herpotrichiellaceae</taxon>
        <taxon>Cladophialophora</taxon>
    </lineage>
</organism>
<evidence type="ECO:0000256" key="2">
    <source>
        <dbReference type="SAM" id="Phobius"/>
    </source>
</evidence>
<reference evidence="3 4" key="1">
    <citation type="submission" date="2013-03" db="EMBL/GenBank/DDBJ databases">
        <title>The Genome Sequence of Cladophialophora yegresii CBS 114405.</title>
        <authorList>
            <consortium name="The Broad Institute Genomics Platform"/>
            <person name="Cuomo C."/>
            <person name="de Hoog S."/>
            <person name="Gorbushina A."/>
            <person name="Walker B."/>
            <person name="Young S.K."/>
            <person name="Zeng Q."/>
            <person name="Gargeya S."/>
            <person name="Fitzgerald M."/>
            <person name="Haas B."/>
            <person name="Abouelleil A."/>
            <person name="Allen A.W."/>
            <person name="Alvarado L."/>
            <person name="Arachchi H.M."/>
            <person name="Berlin A.M."/>
            <person name="Chapman S.B."/>
            <person name="Gainer-Dewar J."/>
            <person name="Goldberg J."/>
            <person name="Griggs A."/>
            <person name="Gujja S."/>
            <person name="Hansen M."/>
            <person name="Howarth C."/>
            <person name="Imamovic A."/>
            <person name="Ireland A."/>
            <person name="Larimer J."/>
            <person name="McCowan C."/>
            <person name="Murphy C."/>
            <person name="Pearson M."/>
            <person name="Poon T.W."/>
            <person name="Priest M."/>
            <person name="Roberts A."/>
            <person name="Saif S."/>
            <person name="Shea T."/>
            <person name="Sisk P."/>
            <person name="Sykes S."/>
            <person name="Wortman J."/>
            <person name="Nusbaum C."/>
            <person name="Birren B."/>
        </authorList>
    </citation>
    <scope>NUCLEOTIDE SEQUENCE [LARGE SCALE GENOMIC DNA]</scope>
    <source>
        <strain evidence="3 4">CBS 114405</strain>
    </source>
</reference>
<feature type="transmembrane region" description="Helical" evidence="2">
    <location>
        <begin position="311"/>
        <end position="330"/>
    </location>
</feature>
<sequence length="431" mass="46959">MSPVPGRPFDAGIPATWFRDEWKSPSNYAFTILLLLGGDVVAKALAQLAGGRLTPVAFSFGWVSYATSAVNSAIGEHKLMPDADTGCSLINGKNGFVRGNGSWVLGRIMRDYHWWMSDEIKVETKKVLKSAHQYDLEAEKKKPPHLRRPVAERVQAGLVVSFWEASSMKIAGKPGKDILYWSGICVSIVQLGIAAIPCGLYGDWGVLLITAAAIALCFITGSLTQWRVEKWACRHLDGKEKIFVLTRGNGAQHAIVIDSKGRGLDLEDLATGFSNVDAPHITMSSRLIYALLGVLWVLLLITSSALIDDAWFLIAVGGIGILQNMFVAGWNREPEALGVPLDYVGVYGSPKVIDTLYEVERRYEKVGFNMVATFFPGGIRDHEQAQFDAIKQDHKKRKAAESKESSSSNDGANGNEKAQTGDSTIAMAKTG</sequence>